<dbReference type="PROSITE" id="PS01229">
    <property type="entry name" value="COF_2"/>
    <property type="match status" value="1"/>
</dbReference>
<comment type="caution">
    <text evidence="1">The sequence shown here is derived from an EMBL/GenBank/DDBJ whole genome shotgun (WGS) entry which is preliminary data.</text>
</comment>
<dbReference type="InterPro" id="IPR023214">
    <property type="entry name" value="HAD_sf"/>
</dbReference>
<sequence>MTPRLVVSDVDGTLVDKDKQLTSGTIAAVARLRAADIGFTIISARPRSGVMPIADALELDEPIGAFNGGIVFRRSGEVLEHHRIDPQLARDIWAMVGDAAVDRWVFADDRWYASTDQGVHVQHERVASDQQPIVTDDFDALLDRADKITFVSDDPALLGGLHDRTRQWGDRATIVQSQTYYLDVTAVEANKGVGIEELAASFGVSLDDTVAIGDQANDVAMLVRAGLSIAMGNAPDAVKAKADLVTLANDADGVAHAIDHMILKRDTE</sequence>
<dbReference type="Pfam" id="PF08282">
    <property type="entry name" value="Hydrolase_3"/>
    <property type="match status" value="1"/>
</dbReference>
<evidence type="ECO:0000313" key="1">
    <source>
        <dbReference type="EMBL" id="MBJ6120606.1"/>
    </source>
</evidence>
<dbReference type="InterPro" id="IPR006379">
    <property type="entry name" value="HAD-SF_hydro_IIB"/>
</dbReference>
<gene>
    <name evidence="1" type="ORF">JAO74_02240</name>
</gene>
<proteinExistence type="predicted"/>
<accession>A0ABS0XKP4</accession>
<dbReference type="NCBIfam" id="TIGR01484">
    <property type="entry name" value="HAD-SF-IIB"/>
    <property type="match status" value="1"/>
</dbReference>
<dbReference type="RefSeq" id="WP_199034584.1">
    <property type="nucleotide sequence ID" value="NZ_JAELXS010000001.1"/>
</dbReference>
<keyword evidence="2" id="KW-1185">Reference proteome</keyword>
<dbReference type="PANTHER" id="PTHR10000">
    <property type="entry name" value="PHOSPHOSERINE PHOSPHATASE"/>
    <property type="match status" value="1"/>
</dbReference>
<protein>
    <submittedName>
        <fullName evidence="1">HAD family phosphatase</fullName>
    </submittedName>
</protein>
<dbReference type="PANTHER" id="PTHR10000:SF8">
    <property type="entry name" value="HAD SUPERFAMILY HYDROLASE-LIKE, TYPE 3"/>
    <property type="match status" value="1"/>
</dbReference>
<dbReference type="SFLD" id="SFLDG01140">
    <property type="entry name" value="C2.B:_Phosphomannomutase_and_P"/>
    <property type="match status" value="1"/>
</dbReference>
<evidence type="ECO:0000313" key="2">
    <source>
        <dbReference type="Proteomes" id="UP000640426"/>
    </source>
</evidence>
<dbReference type="InterPro" id="IPR036412">
    <property type="entry name" value="HAD-like_sf"/>
</dbReference>
<reference evidence="2" key="1">
    <citation type="submission" date="2020-12" db="EMBL/GenBank/DDBJ databases">
        <title>Hymenobacter sp.</title>
        <authorList>
            <person name="Kim M.K."/>
        </authorList>
    </citation>
    <scope>NUCLEOTIDE SEQUENCE [LARGE SCALE GENOMIC DNA]</scope>
    <source>
        <strain evidence="2">BT553</strain>
    </source>
</reference>
<dbReference type="Proteomes" id="UP000640426">
    <property type="component" value="Unassembled WGS sequence"/>
</dbReference>
<dbReference type="Gene3D" id="3.40.50.1000">
    <property type="entry name" value="HAD superfamily/HAD-like"/>
    <property type="match status" value="1"/>
</dbReference>
<dbReference type="Gene3D" id="3.30.1240.10">
    <property type="match status" value="1"/>
</dbReference>
<organism evidence="1 2">
    <name type="scientific">Sphingomonas mollis</name>
    <dbReference type="NCBI Taxonomy" id="2795726"/>
    <lineage>
        <taxon>Bacteria</taxon>
        <taxon>Pseudomonadati</taxon>
        <taxon>Pseudomonadota</taxon>
        <taxon>Alphaproteobacteria</taxon>
        <taxon>Sphingomonadales</taxon>
        <taxon>Sphingomonadaceae</taxon>
        <taxon>Sphingomonas</taxon>
    </lineage>
</organism>
<dbReference type="InterPro" id="IPR000150">
    <property type="entry name" value="Cof"/>
</dbReference>
<dbReference type="EMBL" id="JAELXS010000001">
    <property type="protein sequence ID" value="MBJ6120606.1"/>
    <property type="molecule type" value="Genomic_DNA"/>
</dbReference>
<dbReference type="CDD" id="cd07516">
    <property type="entry name" value="HAD_Pase"/>
    <property type="match status" value="1"/>
</dbReference>
<name>A0ABS0XKP4_9SPHN</name>
<dbReference type="SUPFAM" id="SSF56784">
    <property type="entry name" value="HAD-like"/>
    <property type="match status" value="1"/>
</dbReference>
<dbReference type="NCBIfam" id="TIGR00099">
    <property type="entry name" value="Cof-subfamily"/>
    <property type="match status" value="1"/>
</dbReference>
<dbReference type="SFLD" id="SFLDS00003">
    <property type="entry name" value="Haloacid_Dehalogenase"/>
    <property type="match status" value="1"/>
</dbReference>